<protein>
    <submittedName>
        <fullName evidence="1">Uncharacterized protein</fullName>
    </submittedName>
</protein>
<evidence type="ECO:0000313" key="2">
    <source>
        <dbReference type="Proteomes" id="UP001396334"/>
    </source>
</evidence>
<accession>A0ABR2P931</accession>
<proteinExistence type="predicted"/>
<name>A0ABR2P931_9ROSI</name>
<dbReference type="Proteomes" id="UP001396334">
    <property type="component" value="Unassembled WGS sequence"/>
</dbReference>
<dbReference type="EMBL" id="JBBPBN010000075">
    <property type="protein sequence ID" value="KAK8984828.1"/>
    <property type="molecule type" value="Genomic_DNA"/>
</dbReference>
<keyword evidence="2" id="KW-1185">Reference proteome</keyword>
<sequence>MNLRENSKENRQAKLNQIEESIWEKKEMHDIVSKNEANKIMDSHQVGWNMGSGLLHERQTIGLRATQEEVATQSTYETEERLADNGT</sequence>
<organism evidence="1 2">
    <name type="scientific">Hibiscus sabdariffa</name>
    <name type="common">roselle</name>
    <dbReference type="NCBI Taxonomy" id="183260"/>
    <lineage>
        <taxon>Eukaryota</taxon>
        <taxon>Viridiplantae</taxon>
        <taxon>Streptophyta</taxon>
        <taxon>Embryophyta</taxon>
        <taxon>Tracheophyta</taxon>
        <taxon>Spermatophyta</taxon>
        <taxon>Magnoliopsida</taxon>
        <taxon>eudicotyledons</taxon>
        <taxon>Gunneridae</taxon>
        <taxon>Pentapetalae</taxon>
        <taxon>rosids</taxon>
        <taxon>malvids</taxon>
        <taxon>Malvales</taxon>
        <taxon>Malvaceae</taxon>
        <taxon>Malvoideae</taxon>
        <taxon>Hibiscus</taxon>
    </lineage>
</organism>
<comment type="caution">
    <text evidence="1">The sequence shown here is derived from an EMBL/GenBank/DDBJ whole genome shotgun (WGS) entry which is preliminary data.</text>
</comment>
<reference evidence="1 2" key="1">
    <citation type="journal article" date="2024" name="G3 (Bethesda)">
        <title>Genome assembly of Hibiscus sabdariffa L. provides insights into metabolisms of medicinal natural products.</title>
        <authorList>
            <person name="Kim T."/>
        </authorList>
    </citation>
    <scope>NUCLEOTIDE SEQUENCE [LARGE SCALE GENOMIC DNA]</scope>
    <source>
        <strain evidence="1">TK-2024</strain>
        <tissue evidence="1">Old leaves</tissue>
    </source>
</reference>
<evidence type="ECO:0000313" key="1">
    <source>
        <dbReference type="EMBL" id="KAK8984828.1"/>
    </source>
</evidence>
<gene>
    <name evidence="1" type="ORF">V6N11_020141</name>
</gene>